<evidence type="ECO:0000313" key="2">
    <source>
        <dbReference type="EMBL" id="KAF8725674.1"/>
    </source>
</evidence>
<keyword evidence="3" id="KW-1185">Reference proteome</keyword>
<dbReference type="AlphaFoldDB" id="A0A835KBC5"/>
<evidence type="ECO:0000313" key="3">
    <source>
        <dbReference type="Proteomes" id="UP000636709"/>
    </source>
</evidence>
<name>A0A835KBC5_9POAL</name>
<sequence>MPSPVRGCCSPLRRLPRDDALSCPSACSHRLKPWSWLQRACAFAVFLCEDQLCDLMDGCTCGRERAPVVKPGGNSPTDAGLPLPLKKRCASVDETCEAAGGGDGLLDAQMCTCFSESVSLDVKKGLQKCATFPTSSGEVQQADDGLKGSPAYERSVSLPPTLKLISAMKGGREKNGLASPTENRHIKWAPDVYDPPVTSVCHTVGSSYKRRSKPRKKEKNKQKKQKGKSKKNHQNAVQSASVMQIPDSGLKGVSTTGDQSSADNSGKHEAMIMDYGMSNQEAKCGSSFLRESVAKMHFSTAEAS</sequence>
<dbReference type="OrthoDB" id="2016966at2759"/>
<evidence type="ECO:0008006" key="4">
    <source>
        <dbReference type="Google" id="ProtNLM"/>
    </source>
</evidence>
<feature type="region of interest" description="Disordered" evidence="1">
    <location>
        <begin position="200"/>
        <end position="268"/>
    </location>
</feature>
<organism evidence="2 3">
    <name type="scientific">Digitaria exilis</name>
    <dbReference type="NCBI Taxonomy" id="1010633"/>
    <lineage>
        <taxon>Eukaryota</taxon>
        <taxon>Viridiplantae</taxon>
        <taxon>Streptophyta</taxon>
        <taxon>Embryophyta</taxon>
        <taxon>Tracheophyta</taxon>
        <taxon>Spermatophyta</taxon>
        <taxon>Magnoliopsida</taxon>
        <taxon>Liliopsida</taxon>
        <taxon>Poales</taxon>
        <taxon>Poaceae</taxon>
        <taxon>PACMAD clade</taxon>
        <taxon>Panicoideae</taxon>
        <taxon>Panicodae</taxon>
        <taxon>Paniceae</taxon>
        <taxon>Anthephorinae</taxon>
        <taxon>Digitaria</taxon>
    </lineage>
</organism>
<feature type="compositionally biased region" description="Polar residues" evidence="1">
    <location>
        <begin position="253"/>
        <end position="264"/>
    </location>
</feature>
<comment type="caution">
    <text evidence="2">The sequence shown here is derived from an EMBL/GenBank/DDBJ whole genome shotgun (WGS) entry which is preliminary data.</text>
</comment>
<accession>A0A835KBC5</accession>
<dbReference type="EMBL" id="JACEFO010001653">
    <property type="protein sequence ID" value="KAF8725674.1"/>
    <property type="molecule type" value="Genomic_DNA"/>
</dbReference>
<evidence type="ECO:0000256" key="1">
    <source>
        <dbReference type="SAM" id="MobiDB-lite"/>
    </source>
</evidence>
<dbReference type="PANTHER" id="PTHR34952">
    <property type="entry name" value="OS05G0113500 PROTEIN"/>
    <property type="match status" value="1"/>
</dbReference>
<reference evidence="2" key="1">
    <citation type="submission" date="2020-07" db="EMBL/GenBank/DDBJ databases">
        <title>Genome sequence and genetic diversity analysis of an under-domesticated orphan crop, white fonio (Digitaria exilis).</title>
        <authorList>
            <person name="Bennetzen J.L."/>
            <person name="Chen S."/>
            <person name="Ma X."/>
            <person name="Wang X."/>
            <person name="Yssel A.E.J."/>
            <person name="Chaluvadi S.R."/>
            <person name="Johnson M."/>
            <person name="Gangashetty P."/>
            <person name="Hamidou F."/>
            <person name="Sanogo M.D."/>
            <person name="Zwaenepoel A."/>
            <person name="Wallace J."/>
            <person name="Van De Peer Y."/>
            <person name="Van Deynze A."/>
        </authorList>
    </citation>
    <scope>NUCLEOTIDE SEQUENCE</scope>
    <source>
        <tissue evidence="2">Leaves</tissue>
    </source>
</reference>
<protein>
    <recommendedName>
        <fullName evidence="4">BRI1-KD interacting protein 130</fullName>
    </recommendedName>
</protein>
<gene>
    <name evidence="2" type="ORF">HU200_020218</name>
</gene>
<proteinExistence type="predicted"/>
<dbReference type="PANTHER" id="PTHR34952:SF2">
    <property type="entry name" value="OS05G0113500 PROTEIN"/>
    <property type="match status" value="1"/>
</dbReference>
<feature type="compositionally biased region" description="Basic residues" evidence="1">
    <location>
        <begin position="208"/>
        <end position="233"/>
    </location>
</feature>
<dbReference type="Proteomes" id="UP000636709">
    <property type="component" value="Unassembled WGS sequence"/>
</dbReference>